<evidence type="ECO:0000313" key="1">
    <source>
        <dbReference type="EMBL" id="KIM35336.1"/>
    </source>
</evidence>
<gene>
    <name evidence="1" type="ORF">M413DRAFT_350843</name>
</gene>
<protein>
    <recommendedName>
        <fullName evidence="3">C2 domain-containing protein</fullName>
    </recommendedName>
</protein>
<organism evidence="1 2">
    <name type="scientific">Hebeloma cylindrosporum</name>
    <dbReference type="NCBI Taxonomy" id="76867"/>
    <lineage>
        <taxon>Eukaryota</taxon>
        <taxon>Fungi</taxon>
        <taxon>Dikarya</taxon>
        <taxon>Basidiomycota</taxon>
        <taxon>Agaricomycotina</taxon>
        <taxon>Agaricomycetes</taxon>
        <taxon>Agaricomycetidae</taxon>
        <taxon>Agaricales</taxon>
        <taxon>Agaricineae</taxon>
        <taxon>Hymenogastraceae</taxon>
        <taxon>Hebeloma</taxon>
    </lineage>
</organism>
<dbReference type="EMBL" id="KN831823">
    <property type="protein sequence ID" value="KIM35336.1"/>
    <property type="molecule type" value="Genomic_DNA"/>
</dbReference>
<evidence type="ECO:0000313" key="2">
    <source>
        <dbReference type="Proteomes" id="UP000053424"/>
    </source>
</evidence>
<reference evidence="2" key="2">
    <citation type="submission" date="2015-01" db="EMBL/GenBank/DDBJ databases">
        <title>Evolutionary Origins and Diversification of the Mycorrhizal Mutualists.</title>
        <authorList>
            <consortium name="DOE Joint Genome Institute"/>
            <consortium name="Mycorrhizal Genomics Consortium"/>
            <person name="Kohler A."/>
            <person name="Kuo A."/>
            <person name="Nagy L.G."/>
            <person name="Floudas D."/>
            <person name="Copeland A."/>
            <person name="Barry K.W."/>
            <person name="Cichocki N."/>
            <person name="Veneault-Fourrey C."/>
            <person name="LaButti K."/>
            <person name="Lindquist E.A."/>
            <person name="Lipzen A."/>
            <person name="Lundell T."/>
            <person name="Morin E."/>
            <person name="Murat C."/>
            <person name="Riley R."/>
            <person name="Ohm R."/>
            <person name="Sun H."/>
            <person name="Tunlid A."/>
            <person name="Henrissat B."/>
            <person name="Grigoriev I.V."/>
            <person name="Hibbett D.S."/>
            <person name="Martin F."/>
        </authorList>
    </citation>
    <scope>NUCLEOTIDE SEQUENCE [LARGE SCALE GENOMIC DNA]</scope>
    <source>
        <strain evidence="2">h7</strain>
    </source>
</reference>
<name>A0A0C3BVC7_HEBCY</name>
<keyword evidence="2" id="KW-1185">Reference proteome</keyword>
<sequence>MPSGTDANDFDLFLVSSLRGLPPAGWQPFASTYITVENVEVRESYPTEYRKSAPKMVWDENMPVMNLKTNSKVRFEVRSHILWNKSVLGKTDPLDVWELLMKQRERGEGQDSCAFHLIIQLTAVSFCPSLTSSGRYRHQDPLDFFKHPRPFLPNCVS</sequence>
<reference evidence="1 2" key="1">
    <citation type="submission" date="2014-04" db="EMBL/GenBank/DDBJ databases">
        <authorList>
            <consortium name="DOE Joint Genome Institute"/>
            <person name="Kuo A."/>
            <person name="Gay G."/>
            <person name="Dore J."/>
            <person name="Kohler A."/>
            <person name="Nagy L.G."/>
            <person name="Floudas D."/>
            <person name="Copeland A."/>
            <person name="Barry K.W."/>
            <person name="Cichocki N."/>
            <person name="Veneault-Fourrey C."/>
            <person name="LaButti K."/>
            <person name="Lindquist E.A."/>
            <person name="Lipzen A."/>
            <person name="Lundell T."/>
            <person name="Morin E."/>
            <person name="Murat C."/>
            <person name="Sun H."/>
            <person name="Tunlid A."/>
            <person name="Henrissat B."/>
            <person name="Grigoriev I.V."/>
            <person name="Hibbett D.S."/>
            <person name="Martin F."/>
            <person name="Nordberg H.P."/>
            <person name="Cantor M.N."/>
            <person name="Hua S.X."/>
        </authorList>
    </citation>
    <scope>NUCLEOTIDE SEQUENCE [LARGE SCALE GENOMIC DNA]</scope>
    <source>
        <strain evidence="2">h7</strain>
    </source>
</reference>
<proteinExistence type="predicted"/>
<dbReference type="Proteomes" id="UP000053424">
    <property type="component" value="Unassembled WGS sequence"/>
</dbReference>
<accession>A0A0C3BVC7</accession>
<dbReference type="OrthoDB" id="3048642at2759"/>
<dbReference type="HOGENOM" id="CLU_1678114_0_0_1"/>
<evidence type="ECO:0008006" key="3">
    <source>
        <dbReference type="Google" id="ProtNLM"/>
    </source>
</evidence>
<dbReference type="AlphaFoldDB" id="A0A0C3BVC7"/>